<reference evidence="1" key="1">
    <citation type="submission" date="2024-05" db="EMBL/GenBank/DDBJ databases">
        <authorList>
            <person name="Cai S.Y."/>
            <person name="Jin L.M."/>
            <person name="Li H.R."/>
        </authorList>
    </citation>
    <scope>NUCLEOTIDE SEQUENCE</scope>
    <source>
        <strain evidence="1">A5-74</strain>
    </source>
</reference>
<organism evidence="1">
    <name type="scientific">Nakamurella sp. A5-74</name>
    <dbReference type="NCBI Taxonomy" id="3158264"/>
    <lineage>
        <taxon>Bacteria</taxon>
        <taxon>Bacillati</taxon>
        <taxon>Actinomycetota</taxon>
        <taxon>Actinomycetes</taxon>
        <taxon>Nakamurellales</taxon>
        <taxon>Nakamurellaceae</taxon>
        <taxon>Nakamurella</taxon>
    </lineage>
</organism>
<keyword evidence="1" id="KW-0547">Nucleotide-binding</keyword>
<dbReference type="SUPFAM" id="SSF52540">
    <property type="entry name" value="P-loop containing nucleoside triphosphate hydrolases"/>
    <property type="match status" value="1"/>
</dbReference>
<dbReference type="GO" id="GO:0005524">
    <property type="term" value="F:ATP binding"/>
    <property type="evidence" value="ECO:0007669"/>
    <property type="project" value="UniProtKB-KW"/>
</dbReference>
<accession>A0AAU8DSY5</accession>
<protein>
    <submittedName>
        <fullName evidence="1">ATP-binding protein</fullName>
    </submittedName>
</protein>
<proteinExistence type="predicted"/>
<dbReference type="EMBL" id="CP159218">
    <property type="protein sequence ID" value="XCG64859.1"/>
    <property type="molecule type" value="Genomic_DNA"/>
</dbReference>
<name>A0AAU8DSY5_9ACTN</name>
<sequence length="213" mass="22360">MDRPASPGDEGAAPSARVVLVGGPSGSGKSRLAALSGLPVLKLDDFYRSGDSGGLPRLPGGQVDWDDPDSWHREAAMTAIESLCATGSAEVPIYDLAANGPRGTATVELRGASAFVAEGIFVATLIGPTRAGGMLERAICIRRSRWVTFVLRLARDLRERRKPPMFLLRRGLGLARSEPAAVRALVSAGCDPLSLDAAAASLRTLHRRPPPGS</sequence>
<dbReference type="RefSeq" id="WP_353650471.1">
    <property type="nucleotide sequence ID" value="NZ_CP159218.1"/>
</dbReference>
<keyword evidence="1" id="KW-0067">ATP-binding</keyword>
<evidence type="ECO:0000313" key="1">
    <source>
        <dbReference type="EMBL" id="XCG64859.1"/>
    </source>
</evidence>
<dbReference type="AlphaFoldDB" id="A0AAU8DSY5"/>
<dbReference type="InterPro" id="IPR027417">
    <property type="entry name" value="P-loop_NTPase"/>
</dbReference>
<dbReference type="Gene3D" id="3.40.50.300">
    <property type="entry name" value="P-loop containing nucleotide triphosphate hydrolases"/>
    <property type="match status" value="1"/>
</dbReference>
<gene>
    <name evidence="1" type="ORF">ABLG96_05965</name>
</gene>